<evidence type="ECO:0000259" key="8">
    <source>
        <dbReference type="Pfam" id="PF13091"/>
    </source>
</evidence>
<keyword evidence="7" id="KW-0812">Transmembrane</keyword>
<keyword evidence="6" id="KW-0443">Lipid metabolism</keyword>
<keyword evidence="5" id="KW-0442">Lipid degradation</keyword>
<keyword evidence="7" id="KW-0472">Membrane</keyword>
<evidence type="ECO:0000256" key="5">
    <source>
        <dbReference type="ARBA" id="ARBA00022963"/>
    </source>
</evidence>
<evidence type="ECO:0000256" key="4">
    <source>
        <dbReference type="ARBA" id="ARBA00022801"/>
    </source>
</evidence>
<protein>
    <recommendedName>
        <fullName evidence="3">phospholipase D</fullName>
        <ecNumber evidence="3">3.1.4.4</ecNumber>
    </recommendedName>
</protein>
<evidence type="ECO:0000256" key="6">
    <source>
        <dbReference type="ARBA" id="ARBA00023098"/>
    </source>
</evidence>
<evidence type="ECO:0000313" key="9">
    <source>
        <dbReference type="EMBL" id="SQI61657.1"/>
    </source>
</evidence>
<keyword evidence="4" id="KW-0378">Hydrolase</keyword>
<sequence>MVNRKLNKRNILALLILIFLIVYIGTIAYHENKTLPNGISYEGDIHYLSDESVSFLYDLTYKDGGNTKKEQQLFKRIFTAIDEAEQFIVLDLFLYNAYYDKGLNFPKLSSTLTNKLVTKKLKNPNMEIILITDEINTSYGSHENKQFEKMKRNGIDVLHTDLDTLRDSNPLYSAIWRMFFQWFGQSGKAYIPNAMADQAPRMTIRSYLKLMNVKANHRKTIATDKTAIILSGNPHDASANHSNIGFELNGPIIADLLKSEQAAANLAGGKKLPGYHYDQSHTPGPLAVQLITEGKVFKAALNAIESAGDGDEVWLAMFYLADRKIINSLLAAHERNADIKIILDPNENAFGAKKTGLPNRPVARELDQKTNSGIQIRWYNTTEEQYHPKLMYIKKKEEAIIIGGSTNFTKRNLDDLNLETNVLIKAPNDTKIITDLDHYFHRQWDNENGDFTLDFDTYQDELTPMQRIIYLVQKGLHFTTY</sequence>
<evidence type="ECO:0000256" key="7">
    <source>
        <dbReference type="SAM" id="Phobius"/>
    </source>
</evidence>
<dbReference type="STRING" id="1348624.GCA_001591545_02432"/>
<dbReference type="PANTHER" id="PTHR43856">
    <property type="entry name" value="CARDIOLIPIN HYDROLASE"/>
    <property type="match status" value="1"/>
</dbReference>
<dbReference type="EC" id="3.1.4.4" evidence="3"/>
<proteinExistence type="inferred from homology"/>
<accession>A0A2X4WAE7</accession>
<dbReference type="EMBL" id="LS483476">
    <property type="protein sequence ID" value="SQI61657.1"/>
    <property type="molecule type" value="Genomic_DNA"/>
</dbReference>
<dbReference type="Proteomes" id="UP000249134">
    <property type="component" value="Chromosome 1"/>
</dbReference>
<keyword evidence="7" id="KW-1133">Transmembrane helix</keyword>
<organism evidence="9 10">
    <name type="scientific">Lederbergia lenta</name>
    <name type="common">Bacillus lentus</name>
    <dbReference type="NCBI Taxonomy" id="1467"/>
    <lineage>
        <taxon>Bacteria</taxon>
        <taxon>Bacillati</taxon>
        <taxon>Bacillota</taxon>
        <taxon>Bacilli</taxon>
        <taxon>Bacillales</taxon>
        <taxon>Bacillaceae</taxon>
        <taxon>Lederbergia</taxon>
    </lineage>
</organism>
<keyword evidence="10" id="KW-1185">Reference proteome</keyword>
<dbReference type="KEGG" id="blen:NCTC4824_03345"/>
<dbReference type="Pfam" id="PF13091">
    <property type="entry name" value="PLDc_2"/>
    <property type="match status" value="1"/>
</dbReference>
<dbReference type="GO" id="GO:0004630">
    <property type="term" value="F:phospholipase D activity"/>
    <property type="evidence" value="ECO:0007669"/>
    <property type="project" value="UniProtKB-EC"/>
</dbReference>
<dbReference type="GO" id="GO:0016891">
    <property type="term" value="F:RNA endonuclease activity producing 5'-phosphomonoesters, hydrolytic mechanism"/>
    <property type="evidence" value="ECO:0007669"/>
    <property type="project" value="TreeGrafter"/>
</dbReference>
<reference evidence="9 10" key="1">
    <citation type="submission" date="2018-06" db="EMBL/GenBank/DDBJ databases">
        <authorList>
            <consortium name="Pathogen Informatics"/>
            <person name="Doyle S."/>
        </authorList>
    </citation>
    <scope>NUCLEOTIDE SEQUENCE [LARGE SCALE GENOMIC DNA]</scope>
    <source>
        <strain evidence="9 10">NCTC4824</strain>
    </source>
</reference>
<dbReference type="SUPFAM" id="SSF56024">
    <property type="entry name" value="Phospholipase D/nuclease"/>
    <property type="match status" value="2"/>
</dbReference>
<feature type="transmembrane region" description="Helical" evidence="7">
    <location>
        <begin position="12"/>
        <end position="30"/>
    </location>
</feature>
<dbReference type="AlphaFoldDB" id="A0A2X4WAE7"/>
<dbReference type="RefSeq" id="WP_066142027.1">
    <property type="nucleotide sequence ID" value="NZ_CBCSGM010000003.1"/>
</dbReference>
<dbReference type="InterPro" id="IPR025202">
    <property type="entry name" value="PLD-like_dom"/>
</dbReference>
<evidence type="ECO:0000313" key="10">
    <source>
        <dbReference type="Proteomes" id="UP000249134"/>
    </source>
</evidence>
<name>A0A2X4WAE7_LEDLE</name>
<dbReference type="GO" id="GO:0016042">
    <property type="term" value="P:lipid catabolic process"/>
    <property type="evidence" value="ECO:0007669"/>
    <property type="project" value="UniProtKB-KW"/>
</dbReference>
<gene>
    <name evidence="9" type="ORF">NCTC4824_03345</name>
</gene>
<dbReference type="CDD" id="cd09129">
    <property type="entry name" value="PLDc_unchar2_1"/>
    <property type="match status" value="1"/>
</dbReference>
<feature type="domain" description="Phospholipase D-like" evidence="8">
    <location>
        <begin position="302"/>
        <end position="444"/>
    </location>
</feature>
<evidence type="ECO:0000256" key="1">
    <source>
        <dbReference type="ARBA" id="ARBA00000798"/>
    </source>
</evidence>
<dbReference type="Gene3D" id="3.30.870.10">
    <property type="entry name" value="Endonuclease Chain A"/>
    <property type="match status" value="2"/>
</dbReference>
<dbReference type="InterPro" id="IPR051406">
    <property type="entry name" value="PLD_domain"/>
</dbReference>
<dbReference type="CDD" id="cd09130">
    <property type="entry name" value="PLDc_unchar2_2"/>
    <property type="match status" value="1"/>
</dbReference>
<evidence type="ECO:0000256" key="3">
    <source>
        <dbReference type="ARBA" id="ARBA00012027"/>
    </source>
</evidence>
<evidence type="ECO:0000256" key="2">
    <source>
        <dbReference type="ARBA" id="ARBA00008664"/>
    </source>
</evidence>
<dbReference type="PANTHER" id="PTHR43856:SF1">
    <property type="entry name" value="MITOCHONDRIAL CARDIOLIPIN HYDROLASE"/>
    <property type="match status" value="1"/>
</dbReference>
<comment type="catalytic activity">
    <reaction evidence="1">
        <text>a 1,2-diacyl-sn-glycero-3-phosphocholine + H2O = a 1,2-diacyl-sn-glycero-3-phosphate + choline + H(+)</text>
        <dbReference type="Rhea" id="RHEA:14445"/>
        <dbReference type="ChEBI" id="CHEBI:15354"/>
        <dbReference type="ChEBI" id="CHEBI:15377"/>
        <dbReference type="ChEBI" id="CHEBI:15378"/>
        <dbReference type="ChEBI" id="CHEBI:57643"/>
        <dbReference type="ChEBI" id="CHEBI:58608"/>
        <dbReference type="EC" id="3.1.4.4"/>
    </reaction>
</comment>
<comment type="similarity">
    <text evidence="2">Belongs to the phospholipase D family.</text>
</comment>